<dbReference type="InterPro" id="IPR008969">
    <property type="entry name" value="CarboxyPept-like_regulatory"/>
</dbReference>
<reference evidence="3" key="1">
    <citation type="journal article" date="2019" name="Int. J. Syst. Evol. Microbiol.">
        <title>The Global Catalogue of Microorganisms (GCM) 10K type strain sequencing project: providing services to taxonomists for standard genome sequencing and annotation.</title>
        <authorList>
            <consortium name="The Broad Institute Genomics Platform"/>
            <consortium name="The Broad Institute Genome Sequencing Center for Infectious Disease"/>
            <person name="Wu L."/>
            <person name="Ma J."/>
        </authorList>
    </citation>
    <scope>NUCLEOTIDE SEQUENCE [LARGE SCALE GENOMIC DNA]</scope>
    <source>
        <strain evidence="3">JCM 31920</strain>
    </source>
</reference>
<sequence>MKNIFFAIFFLITGTSQAQQLFQTVRGIVRDEVSRSPLAGVSVLLIQPEGAPHKGTMTDAGGEFQITGVPTGRHSFRLTLVGYEDQLLSNLIITGGKEVVLDVIMAESTQMLDEVMVVADRTGDKGNTNNELVLASGRSFNVDDTKRYAGSLGDPSRMAAGFAGVVSGNDARNDIVVRGNSPTGMLWQLEGLNIPNPNHFGSYFATGGPVSMLNNNVLAKSDFLTGAFPAQYGDALAAVFDLRMREGNNRKHEFIGQIGFNGFEIGAEGPFSKNSKASFLLNYRYSTLGVFKALGIRFGTGSSIPDYQDLNFKLSLPAGRKGKFSLFGITGSSEVQFLGNETDTTLTNLYGSENTNMRARYGTSIAGGAYEHTLSPRTHLKLLLGASMTKEKFSGDSISIVTREAFPSAESKFNTRKYSAVATFRHKFNARSSLYSGVTTDLLNFDLYSKTIHAGGTIDSLRVDEKGKFSVLTQAYTQLRYRLSGSLMATAGLHFQHLGLNGKSALEPRAGVRHSFGRGQAVGISYGLHSQSQNIYTYFIRTPAESGSVRTNRDLDFTRSHHFVLSYENRLSEHLLLKVEPYLQMISGVPVEQKASSFSLLNTGALFGPSDKDSLVNNGSGKNLGVELTLERYFNDGYYFLVTTSLFDSRYKGSDKVTRNTAFNTQYVANILGGKEIKIAHTNVLSFNLKSSLVGGRYFTPLDLAASRRKGQAVYREPEAFSERQKPYFRTDLRISYRWEMGKSTMEFALDLQNVTAHKNVFQQTYNPRTNALVYQYGQGFFPVPYFRATF</sequence>
<dbReference type="Gene3D" id="2.60.40.1120">
    <property type="entry name" value="Carboxypeptidase-like, regulatory domain"/>
    <property type="match status" value="1"/>
</dbReference>
<keyword evidence="3" id="KW-1185">Reference proteome</keyword>
<keyword evidence="1" id="KW-0732">Signal</keyword>
<feature type="chain" id="PRO_5046571180" evidence="1">
    <location>
        <begin position="19"/>
        <end position="791"/>
    </location>
</feature>
<proteinExistence type="predicted"/>
<feature type="signal peptide" evidence="1">
    <location>
        <begin position="1"/>
        <end position="18"/>
    </location>
</feature>
<gene>
    <name evidence="2" type="ORF">GCM10023091_04540</name>
</gene>
<organism evidence="2 3">
    <name type="scientific">Ravibacter arvi</name>
    <dbReference type="NCBI Taxonomy" id="2051041"/>
    <lineage>
        <taxon>Bacteria</taxon>
        <taxon>Pseudomonadati</taxon>
        <taxon>Bacteroidota</taxon>
        <taxon>Cytophagia</taxon>
        <taxon>Cytophagales</taxon>
        <taxon>Spirosomataceae</taxon>
        <taxon>Ravibacter</taxon>
    </lineage>
</organism>
<dbReference type="Proteomes" id="UP001501508">
    <property type="component" value="Unassembled WGS sequence"/>
</dbReference>
<dbReference type="SUPFAM" id="SSF49464">
    <property type="entry name" value="Carboxypeptidase regulatory domain-like"/>
    <property type="match status" value="1"/>
</dbReference>
<protein>
    <submittedName>
        <fullName evidence="2">Carboxypeptidase-like regulatory domain-containing protein</fullName>
    </submittedName>
</protein>
<dbReference type="InterPro" id="IPR037066">
    <property type="entry name" value="Plug_dom_sf"/>
</dbReference>
<dbReference type="EMBL" id="BAABEY010000002">
    <property type="protein sequence ID" value="GAA4432450.1"/>
    <property type="molecule type" value="Genomic_DNA"/>
</dbReference>
<comment type="caution">
    <text evidence="2">The sequence shown here is derived from an EMBL/GenBank/DDBJ whole genome shotgun (WGS) entry which is preliminary data.</text>
</comment>
<accession>A0ABP8LQ75</accession>
<evidence type="ECO:0000313" key="3">
    <source>
        <dbReference type="Proteomes" id="UP001501508"/>
    </source>
</evidence>
<dbReference type="RefSeq" id="WP_345026396.1">
    <property type="nucleotide sequence ID" value="NZ_BAABEY010000002.1"/>
</dbReference>
<dbReference type="Pfam" id="PF13620">
    <property type="entry name" value="CarboxypepD_reg"/>
    <property type="match status" value="1"/>
</dbReference>
<evidence type="ECO:0000313" key="2">
    <source>
        <dbReference type="EMBL" id="GAA4432450.1"/>
    </source>
</evidence>
<evidence type="ECO:0000256" key="1">
    <source>
        <dbReference type="SAM" id="SignalP"/>
    </source>
</evidence>
<name>A0ABP8LQ75_9BACT</name>
<dbReference type="SUPFAM" id="SSF56935">
    <property type="entry name" value="Porins"/>
    <property type="match status" value="1"/>
</dbReference>
<dbReference type="Gene3D" id="2.170.130.10">
    <property type="entry name" value="TonB-dependent receptor, plug domain"/>
    <property type="match status" value="1"/>
</dbReference>